<dbReference type="PROSITE" id="PS50805">
    <property type="entry name" value="KRAB"/>
    <property type="match status" value="1"/>
</dbReference>
<evidence type="ECO:0000259" key="8">
    <source>
        <dbReference type="PROSITE" id="PS50805"/>
    </source>
</evidence>
<reference evidence="9" key="1">
    <citation type="submission" date="2025-08" db="UniProtKB">
        <authorList>
            <consortium name="Ensembl"/>
        </authorList>
    </citation>
    <scope>IDENTIFICATION</scope>
</reference>
<dbReference type="GO" id="GO:0006355">
    <property type="term" value="P:regulation of DNA-templated transcription"/>
    <property type="evidence" value="ECO:0007669"/>
    <property type="project" value="InterPro"/>
</dbReference>
<dbReference type="SMART" id="SM00349">
    <property type="entry name" value="KRAB"/>
    <property type="match status" value="1"/>
</dbReference>
<dbReference type="InterPro" id="IPR001909">
    <property type="entry name" value="KRAB"/>
</dbReference>
<sequence>MEKWLFLDPRQRALYRDVMQESYETLMSLKYPIPKPDVISRLEQGDEPWVPLDLQGSGGRDLPRGASPGTAGETEGEAPRPGGPETASSGSSRGKVAHSPKAGKAGRSGGQPGKPPGKRRGRDAPCNGGFKKARDGAAPRRGRSGERPEARPGVDGSGQLPAGEEPSLCPECGESFPESAALLTHRRSHARQGSYPCPECGESFI</sequence>
<evidence type="ECO:0000256" key="6">
    <source>
        <dbReference type="SAM" id="MobiDB-lite"/>
    </source>
</evidence>
<evidence type="ECO:0000256" key="5">
    <source>
        <dbReference type="PROSITE-ProRule" id="PRU00042"/>
    </source>
</evidence>
<dbReference type="FunFam" id="3.30.160.60:FF:000100">
    <property type="entry name" value="Zinc finger 45-like"/>
    <property type="match status" value="1"/>
</dbReference>
<dbReference type="PANTHER" id="PTHR23232:SF168">
    <property type="entry name" value="KRAB DOMAIN-CONTAINING PROTEIN"/>
    <property type="match status" value="1"/>
</dbReference>
<dbReference type="PROSITE" id="PS00028">
    <property type="entry name" value="ZINC_FINGER_C2H2_1"/>
    <property type="match status" value="1"/>
</dbReference>
<dbReference type="InterPro" id="IPR013087">
    <property type="entry name" value="Znf_C2H2_type"/>
</dbReference>
<evidence type="ECO:0000256" key="1">
    <source>
        <dbReference type="ARBA" id="ARBA00022723"/>
    </source>
</evidence>
<proteinExistence type="predicted"/>
<keyword evidence="1" id="KW-0479">Metal-binding</keyword>
<organism evidence="9 10">
    <name type="scientific">Chelydra serpentina</name>
    <name type="common">Snapping turtle</name>
    <name type="synonym">Testudo serpentina</name>
    <dbReference type="NCBI Taxonomy" id="8475"/>
    <lineage>
        <taxon>Eukaryota</taxon>
        <taxon>Metazoa</taxon>
        <taxon>Chordata</taxon>
        <taxon>Craniata</taxon>
        <taxon>Vertebrata</taxon>
        <taxon>Euteleostomi</taxon>
        <taxon>Archelosauria</taxon>
        <taxon>Testudinata</taxon>
        <taxon>Testudines</taxon>
        <taxon>Cryptodira</taxon>
        <taxon>Durocryptodira</taxon>
        <taxon>Americhelydia</taxon>
        <taxon>Chelydroidea</taxon>
        <taxon>Chelydridae</taxon>
        <taxon>Chelydra</taxon>
    </lineage>
</organism>
<evidence type="ECO:0000313" key="9">
    <source>
        <dbReference type="Ensembl" id="ENSCSRP00000024104.1"/>
    </source>
</evidence>
<feature type="domain" description="KRAB" evidence="8">
    <location>
        <begin position="1"/>
        <end position="61"/>
    </location>
</feature>
<dbReference type="SUPFAM" id="SSF57667">
    <property type="entry name" value="beta-beta-alpha zinc fingers"/>
    <property type="match status" value="1"/>
</dbReference>
<dbReference type="Ensembl" id="ENSCSRT00000025139.1">
    <property type="protein sequence ID" value="ENSCSRP00000024104.1"/>
    <property type="gene ID" value="ENSCSRG00000018104.1"/>
</dbReference>
<dbReference type="PANTHER" id="PTHR23232">
    <property type="entry name" value="KRAB DOMAIN C2H2 ZINC FINGER"/>
    <property type="match status" value="1"/>
</dbReference>
<dbReference type="InterPro" id="IPR036236">
    <property type="entry name" value="Znf_C2H2_sf"/>
</dbReference>
<evidence type="ECO:0000256" key="4">
    <source>
        <dbReference type="ARBA" id="ARBA00022833"/>
    </source>
</evidence>
<accession>A0A8C3T6Y1</accession>
<dbReference type="SUPFAM" id="SSF109640">
    <property type="entry name" value="KRAB domain (Kruppel-associated box)"/>
    <property type="match status" value="1"/>
</dbReference>
<keyword evidence="10" id="KW-1185">Reference proteome</keyword>
<keyword evidence="2" id="KW-0677">Repeat</keyword>
<evidence type="ECO:0000256" key="3">
    <source>
        <dbReference type="ARBA" id="ARBA00022771"/>
    </source>
</evidence>
<evidence type="ECO:0000256" key="2">
    <source>
        <dbReference type="ARBA" id="ARBA00022737"/>
    </source>
</evidence>
<dbReference type="Gene3D" id="3.30.160.60">
    <property type="entry name" value="Classic Zinc Finger"/>
    <property type="match status" value="1"/>
</dbReference>
<dbReference type="InterPro" id="IPR036051">
    <property type="entry name" value="KRAB_dom_sf"/>
</dbReference>
<name>A0A8C3T6Y1_CHESE</name>
<feature type="domain" description="C2H2-type" evidence="7">
    <location>
        <begin position="167"/>
        <end position="194"/>
    </location>
</feature>
<dbReference type="PROSITE" id="PS50157">
    <property type="entry name" value="ZINC_FINGER_C2H2_2"/>
    <property type="match status" value="1"/>
</dbReference>
<dbReference type="Proteomes" id="UP000694403">
    <property type="component" value="Unplaced"/>
</dbReference>
<evidence type="ECO:0000259" key="7">
    <source>
        <dbReference type="PROSITE" id="PS50157"/>
    </source>
</evidence>
<feature type="region of interest" description="Disordered" evidence="6">
    <location>
        <begin position="42"/>
        <end position="175"/>
    </location>
</feature>
<evidence type="ECO:0000313" key="10">
    <source>
        <dbReference type="Proteomes" id="UP000694403"/>
    </source>
</evidence>
<dbReference type="CDD" id="cd07765">
    <property type="entry name" value="KRAB_A-box"/>
    <property type="match status" value="1"/>
</dbReference>
<dbReference type="GO" id="GO:0008270">
    <property type="term" value="F:zinc ion binding"/>
    <property type="evidence" value="ECO:0007669"/>
    <property type="project" value="UniProtKB-KW"/>
</dbReference>
<dbReference type="InterPro" id="IPR050169">
    <property type="entry name" value="Krueppel_C2H2_ZnF"/>
</dbReference>
<protein>
    <submittedName>
        <fullName evidence="9">Uncharacterized protein</fullName>
    </submittedName>
</protein>
<keyword evidence="4" id="KW-0862">Zinc</keyword>
<dbReference type="Gene3D" id="6.10.140.140">
    <property type="match status" value="1"/>
</dbReference>
<keyword evidence="3 5" id="KW-0863">Zinc-finger</keyword>
<dbReference type="Pfam" id="PF01352">
    <property type="entry name" value="KRAB"/>
    <property type="match status" value="1"/>
</dbReference>
<feature type="compositionally biased region" description="Basic and acidic residues" evidence="6">
    <location>
        <begin position="132"/>
        <end position="152"/>
    </location>
</feature>
<dbReference type="AlphaFoldDB" id="A0A8C3T6Y1"/>
<reference evidence="9" key="2">
    <citation type="submission" date="2025-09" db="UniProtKB">
        <authorList>
            <consortium name="Ensembl"/>
        </authorList>
    </citation>
    <scope>IDENTIFICATION</scope>
</reference>
<dbReference type="Pfam" id="PF00096">
    <property type="entry name" value="zf-C2H2"/>
    <property type="match status" value="1"/>
</dbReference>